<dbReference type="InterPro" id="IPR019665">
    <property type="entry name" value="OxRdtase/DH_put_Rossmann_dom"/>
</dbReference>
<sequence>MPAPRMRVAVWGDSRVGINFALCLEMAGHTIEKLEDPAQLDRFDALILAATARELEGAVGDVEKHVRPKQIVIHTSLLAGVEALDELETRGCVTIAAAPLGDSYAVGTLDEVAETVIRLLLSEIHQTAETVPEARRAERAAQLYYAEMLGELSAWAALKAGIIDDFMGGTFDLDAEDIIDAYPAAVELGMARNYRDVARMVGEKKNMEELELWALRKEAPWQNNS</sequence>
<dbReference type="AlphaFoldDB" id="A0A2W5B3I8"/>
<dbReference type="EMBL" id="QFNY01000221">
    <property type="protein sequence ID" value="PZO99169.1"/>
    <property type="molecule type" value="Genomic_DNA"/>
</dbReference>
<reference evidence="2 3" key="1">
    <citation type="submission" date="2017-11" db="EMBL/GenBank/DDBJ databases">
        <title>Infants hospitalized years apart are colonized by the same room-sourced microbial strains.</title>
        <authorList>
            <person name="Brooks B."/>
            <person name="Olm M.R."/>
            <person name="Firek B.A."/>
            <person name="Baker R."/>
            <person name="Thomas B.C."/>
            <person name="Morowitz M.J."/>
            <person name="Banfield J.F."/>
        </authorList>
    </citation>
    <scope>NUCLEOTIDE SEQUENCE [LARGE SCALE GENOMIC DNA]</scope>
    <source>
        <strain evidence="2">S2_012_000_R3_87</strain>
    </source>
</reference>
<evidence type="ECO:0000259" key="1">
    <source>
        <dbReference type="Pfam" id="PF10727"/>
    </source>
</evidence>
<proteinExistence type="predicted"/>
<accession>A0A2W5B3I8</accession>
<evidence type="ECO:0000313" key="2">
    <source>
        <dbReference type="EMBL" id="PZO99169.1"/>
    </source>
</evidence>
<protein>
    <recommendedName>
        <fullName evidence="1">Putative oxidoreductase/dehydrogenase Rossmann-like domain-containing protein</fullName>
    </recommendedName>
</protein>
<gene>
    <name evidence="2" type="ORF">DI609_08930</name>
</gene>
<dbReference type="Gene3D" id="3.40.50.720">
    <property type="entry name" value="NAD(P)-binding Rossmann-like Domain"/>
    <property type="match status" value="1"/>
</dbReference>
<comment type="caution">
    <text evidence="2">The sequence shown here is derived from an EMBL/GenBank/DDBJ whole genome shotgun (WGS) entry which is preliminary data.</text>
</comment>
<dbReference type="Pfam" id="PF10727">
    <property type="entry name" value="Rossmann-like"/>
    <property type="match status" value="1"/>
</dbReference>
<feature type="domain" description="Putative oxidoreductase/dehydrogenase Rossmann-like" evidence="1">
    <location>
        <begin position="43"/>
        <end position="99"/>
    </location>
</feature>
<dbReference type="Proteomes" id="UP000249451">
    <property type="component" value="Unassembled WGS sequence"/>
</dbReference>
<evidence type="ECO:0000313" key="3">
    <source>
        <dbReference type="Proteomes" id="UP000249451"/>
    </source>
</evidence>
<organism evidence="2 3">
    <name type="scientific">Corynebacterium urealyticum</name>
    <dbReference type="NCBI Taxonomy" id="43771"/>
    <lineage>
        <taxon>Bacteria</taxon>
        <taxon>Bacillati</taxon>
        <taxon>Actinomycetota</taxon>
        <taxon>Actinomycetes</taxon>
        <taxon>Mycobacteriales</taxon>
        <taxon>Corynebacteriaceae</taxon>
        <taxon>Corynebacterium</taxon>
    </lineage>
</organism>
<name>A0A2W5B3I8_9CORY</name>